<comment type="caution">
    <text evidence="1">The sequence shown here is derived from an EMBL/GenBank/DDBJ whole genome shotgun (WGS) entry which is preliminary data.</text>
</comment>
<dbReference type="AlphaFoldDB" id="A0A848I779"/>
<gene>
    <name evidence="1" type="ORF">HHL24_00030</name>
</gene>
<evidence type="ECO:0000313" key="2">
    <source>
        <dbReference type="Proteomes" id="UP000544134"/>
    </source>
</evidence>
<dbReference type="RefSeq" id="WP_169483348.1">
    <property type="nucleotide sequence ID" value="NZ_JABBGJ010000001.1"/>
</dbReference>
<sequence length="106" mass="11270">MFDAFKHAWNAALCLSHNIIDVYWSGLCVTELNSSEETMSGRGESAQGRSGGKIGWQRSPLPSSRCNAADLHGFDNGHADGNQDGGTDASALGPFTVNCPKWPKGC</sequence>
<name>A0A848I779_9BURK</name>
<dbReference type="EMBL" id="JABBGJ010000001">
    <property type="protein sequence ID" value="NML96355.1"/>
    <property type="molecule type" value="Genomic_DNA"/>
</dbReference>
<accession>A0A848I779</accession>
<proteinExistence type="predicted"/>
<organism evidence="1 2">
    <name type="scientific">Paraburkholderia polaris</name>
    <dbReference type="NCBI Taxonomy" id="2728848"/>
    <lineage>
        <taxon>Bacteria</taxon>
        <taxon>Pseudomonadati</taxon>
        <taxon>Pseudomonadota</taxon>
        <taxon>Betaproteobacteria</taxon>
        <taxon>Burkholderiales</taxon>
        <taxon>Burkholderiaceae</taxon>
        <taxon>Paraburkholderia</taxon>
    </lineage>
</organism>
<protein>
    <submittedName>
        <fullName evidence="1">Uncharacterized protein</fullName>
    </submittedName>
</protein>
<dbReference type="Proteomes" id="UP000544134">
    <property type="component" value="Unassembled WGS sequence"/>
</dbReference>
<evidence type="ECO:0000313" key="1">
    <source>
        <dbReference type="EMBL" id="NML96355.1"/>
    </source>
</evidence>
<reference evidence="1 2" key="1">
    <citation type="submission" date="2020-04" db="EMBL/GenBank/DDBJ databases">
        <title>Paraburkholderia sp. RP-4-7 isolated from soil.</title>
        <authorList>
            <person name="Dahal R.H."/>
        </authorList>
    </citation>
    <scope>NUCLEOTIDE SEQUENCE [LARGE SCALE GENOMIC DNA]</scope>
    <source>
        <strain evidence="1 2">RP-4-7</strain>
    </source>
</reference>
<keyword evidence="2" id="KW-1185">Reference proteome</keyword>